<feature type="signal peptide" evidence="1">
    <location>
        <begin position="1"/>
        <end position="22"/>
    </location>
</feature>
<organism evidence="2 3">
    <name type="scientific">Kribbella deserti</name>
    <dbReference type="NCBI Taxonomy" id="1926257"/>
    <lineage>
        <taxon>Bacteria</taxon>
        <taxon>Bacillati</taxon>
        <taxon>Actinomycetota</taxon>
        <taxon>Actinomycetes</taxon>
        <taxon>Propionibacteriales</taxon>
        <taxon>Kribbellaceae</taxon>
        <taxon>Kribbella</taxon>
    </lineage>
</organism>
<sequence length="77" mass="8471">MTALLVGLAGLAAFALAGAAYATGRWFKAQQDRLCGCFYCSSRREAESRLFRGPGRLNARLGHLHYVLSRYPKGPRP</sequence>
<protein>
    <recommendedName>
        <fullName evidence="4">FeoB-associated Cys-rich membrane protein</fullName>
    </recommendedName>
</protein>
<evidence type="ECO:0000313" key="3">
    <source>
        <dbReference type="Proteomes" id="UP001589890"/>
    </source>
</evidence>
<evidence type="ECO:0000256" key="1">
    <source>
        <dbReference type="SAM" id="SignalP"/>
    </source>
</evidence>
<reference evidence="2 3" key="1">
    <citation type="submission" date="2024-09" db="EMBL/GenBank/DDBJ databases">
        <authorList>
            <person name="Sun Q."/>
            <person name="Mori K."/>
        </authorList>
    </citation>
    <scope>NUCLEOTIDE SEQUENCE [LARGE SCALE GENOMIC DNA]</scope>
    <source>
        <strain evidence="2 3">CGMCC 1.15906</strain>
    </source>
</reference>
<feature type="chain" id="PRO_5045808902" description="FeoB-associated Cys-rich membrane protein" evidence="1">
    <location>
        <begin position="23"/>
        <end position="77"/>
    </location>
</feature>
<name>A0ABV6QHV8_9ACTN</name>
<dbReference type="EMBL" id="JBHLTC010000006">
    <property type="protein sequence ID" value="MFC0623793.1"/>
    <property type="molecule type" value="Genomic_DNA"/>
</dbReference>
<dbReference type="RefSeq" id="WP_380044493.1">
    <property type="nucleotide sequence ID" value="NZ_JBHLTC010000006.1"/>
</dbReference>
<proteinExistence type="predicted"/>
<accession>A0ABV6QHV8</accession>
<comment type="caution">
    <text evidence="2">The sequence shown here is derived from an EMBL/GenBank/DDBJ whole genome shotgun (WGS) entry which is preliminary data.</text>
</comment>
<evidence type="ECO:0000313" key="2">
    <source>
        <dbReference type="EMBL" id="MFC0623793.1"/>
    </source>
</evidence>
<keyword evidence="3" id="KW-1185">Reference proteome</keyword>
<keyword evidence="1" id="KW-0732">Signal</keyword>
<gene>
    <name evidence="2" type="ORF">ACFFGN_06950</name>
</gene>
<dbReference type="Proteomes" id="UP001589890">
    <property type="component" value="Unassembled WGS sequence"/>
</dbReference>
<evidence type="ECO:0008006" key="4">
    <source>
        <dbReference type="Google" id="ProtNLM"/>
    </source>
</evidence>